<name>A0A2G9TRZ3_TELCI</name>
<evidence type="ECO:0000313" key="1">
    <source>
        <dbReference type="EMBL" id="PIO60769.1"/>
    </source>
</evidence>
<reference evidence="1 2" key="1">
    <citation type="submission" date="2015-09" db="EMBL/GenBank/DDBJ databases">
        <title>Draft genome of the parasitic nematode Teladorsagia circumcincta isolate WARC Sus (inbred).</title>
        <authorList>
            <person name="Mitreva M."/>
        </authorList>
    </citation>
    <scope>NUCLEOTIDE SEQUENCE [LARGE SCALE GENOMIC DNA]</scope>
    <source>
        <strain evidence="1 2">S</strain>
    </source>
</reference>
<gene>
    <name evidence="1" type="ORF">TELCIR_17727</name>
</gene>
<accession>A0A2G9TRZ3</accession>
<keyword evidence="2" id="KW-1185">Reference proteome</keyword>
<protein>
    <submittedName>
        <fullName evidence="1">Uncharacterized protein</fullName>
    </submittedName>
</protein>
<sequence length="77" mass="8827">MTPHPSYYTGYSDHYRDLHHSHYPTSTSRRAFTHCTRRCYVISGSVVKSADSNHTVGLRMDRCSSAQRTKIFPCATM</sequence>
<organism evidence="1 2">
    <name type="scientific">Teladorsagia circumcincta</name>
    <name type="common">Brown stomach worm</name>
    <name type="synonym">Ostertagia circumcincta</name>
    <dbReference type="NCBI Taxonomy" id="45464"/>
    <lineage>
        <taxon>Eukaryota</taxon>
        <taxon>Metazoa</taxon>
        <taxon>Ecdysozoa</taxon>
        <taxon>Nematoda</taxon>
        <taxon>Chromadorea</taxon>
        <taxon>Rhabditida</taxon>
        <taxon>Rhabditina</taxon>
        <taxon>Rhabditomorpha</taxon>
        <taxon>Strongyloidea</taxon>
        <taxon>Trichostrongylidae</taxon>
        <taxon>Teladorsagia</taxon>
    </lineage>
</organism>
<evidence type="ECO:0000313" key="2">
    <source>
        <dbReference type="Proteomes" id="UP000230423"/>
    </source>
</evidence>
<dbReference type="EMBL" id="KZ354814">
    <property type="protein sequence ID" value="PIO60769.1"/>
    <property type="molecule type" value="Genomic_DNA"/>
</dbReference>
<proteinExistence type="predicted"/>
<dbReference type="AlphaFoldDB" id="A0A2G9TRZ3"/>
<dbReference type="Proteomes" id="UP000230423">
    <property type="component" value="Unassembled WGS sequence"/>
</dbReference>